<dbReference type="InterPro" id="IPR016130">
    <property type="entry name" value="Tyr_Pase_AS"/>
</dbReference>
<protein>
    <recommendedName>
        <fullName evidence="1">Tyrosine specific protein phosphatases domain-containing protein</fullName>
    </recommendedName>
</protein>
<organism evidence="2 3">
    <name type="scientific">Enterococcus rotai</name>
    <dbReference type="NCBI Taxonomy" id="118060"/>
    <lineage>
        <taxon>Bacteria</taxon>
        <taxon>Bacillati</taxon>
        <taxon>Bacillota</taxon>
        <taxon>Bacilli</taxon>
        <taxon>Lactobacillales</taxon>
        <taxon>Enterococcaceae</taxon>
        <taxon>Enterococcus</taxon>
    </lineage>
</organism>
<dbReference type="SUPFAM" id="SSF52799">
    <property type="entry name" value="(Phosphotyrosine protein) phosphatases II"/>
    <property type="match status" value="1"/>
</dbReference>
<keyword evidence="3" id="KW-1185">Reference proteome</keyword>
<feature type="domain" description="Tyrosine specific protein phosphatases" evidence="1">
    <location>
        <begin position="122"/>
        <end position="187"/>
    </location>
</feature>
<dbReference type="InterPro" id="IPR026893">
    <property type="entry name" value="Tyr/Ser_Pase_IphP-type"/>
</dbReference>
<dbReference type="Pfam" id="PF13350">
    <property type="entry name" value="Y_phosphatase3"/>
    <property type="match status" value="1"/>
</dbReference>
<name>A0A0U2XBX4_9ENTE</name>
<dbReference type="Proteomes" id="UP000067523">
    <property type="component" value="Chromosome"/>
</dbReference>
<dbReference type="Gene3D" id="3.90.190.10">
    <property type="entry name" value="Protein tyrosine phosphatase superfamily"/>
    <property type="match status" value="1"/>
</dbReference>
<dbReference type="GO" id="GO:0004721">
    <property type="term" value="F:phosphoprotein phosphatase activity"/>
    <property type="evidence" value="ECO:0007669"/>
    <property type="project" value="InterPro"/>
</dbReference>
<gene>
    <name evidence="2" type="ORF">ATZ35_11030</name>
</gene>
<evidence type="ECO:0000313" key="3">
    <source>
        <dbReference type="Proteomes" id="UP000067523"/>
    </source>
</evidence>
<dbReference type="InterPro" id="IPR000387">
    <property type="entry name" value="Tyr_Pase_dom"/>
</dbReference>
<reference evidence="3" key="1">
    <citation type="submission" date="2015-12" db="EMBL/GenBank/DDBJ databases">
        <authorList>
            <person name="Lauer A."/>
            <person name="Humrighouse B."/>
            <person name="Loparev V."/>
            <person name="Shewmaker P.L."/>
            <person name="Whitney A.M."/>
            <person name="McLaughlin R.W."/>
        </authorList>
    </citation>
    <scope>NUCLEOTIDE SEQUENCE [LARGE SCALE GENOMIC DNA]</scope>
    <source>
        <strain evidence="3">LMG 26678</strain>
    </source>
</reference>
<dbReference type="RefSeq" id="WP_208927294.1">
    <property type="nucleotide sequence ID" value="NZ_CP013655.1"/>
</dbReference>
<dbReference type="KEGG" id="erx:ATZ35_11030"/>
<dbReference type="EMBL" id="CP013655">
    <property type="protein sequence ID" value="ALS37664.1"/>
    <property type="molecule type" value="Genomic_DNA"/>
</dbReference>
<dbReference type="PROSITE" id="PS00383">
    <property type="entry name" value="TYR_PHOSPHATASE_1"/>
    <property type="match status" value="1"/>
</dbReference>
<evidence type="ECO:0000313" key="2">
    <source>
        <dbReference type="EMBL" id="ALS37664.1"/>
    </source>
</evidence>
<evidence type="ECO:0000259" key="1">
    <source>
        <dbReference type="PROSITE" id="PS50056"/>
    </source>
</evidence>
<sequence>MNIQITNFRDLGGIKNKAGKVVKANKLLRSGHLINLDQATQTALVNHFKLTRIIDFRRGFEISESPDTPIEDVEYVNLDLLGKMNAKNSSLADFAKLKSIEAVDKHMLGVYEDLILNPGAQEGFTEFMEYILANKTGSTIFHCFAGKDRTGYASALLLLLLDVEKEEIYKDFLITNTERKQANDELIQQFREQGFGEEQLESLATALYVKEDYLDHAFNLIEKNFGTAEKYAAECLNFDQEKLTELRSIYLTD</sequence>
<dbReference type="STRING" id="118060.ATZ35_11030"/>
<dbReference type="InterPro" id="IPR029021">
    <property type="entry name" value="Prot-tyrosine_phosphatase-like"/>
</dbReference>
<dbReference type="PROSITE" id="PS50056">
    <property type="entry name" value="TYR_PHOSPHATASE_2"/>
    <property type="match status" value="1"/>
</dbReference>
<proteinExistence type="predicted"/>
<accession>A0A0U2XBX4</accession>
<dbReference type="AlphaFoldDB" id="A0A0U2XBX4"/>